<evidence type="ECO:0000313" key="4">
    <source>
        <dbReference type="Proteomes" id="UP000319663"/>
    </source>
</evidence>
<feature type="compositionally biased region" description="Basic residues" evidence="1">
    <location>
        <begin position="320"/>
        <end position="329"/>
    </location>
</feature>
<feature type="compositionally biased region" description="Basic and acidic residues" evidence="1">
    <location>
        <begin position="397"/>
        <end position="416"/>
    </location>
</feature>
<dbReference type="InterPro" id="IPR000313">
    <property type="entry name" value="PWWP_dom"/>
</dbReference>
<proteinExistence type="predicted"/>
<organism evidence="3 4">
    <name type="scientific">Monascus purpureus</name>
    <name type="common">Red mold</name>
    <name type="synonym">Monascus anka</name>
    <dbReference type="NCBI Taxonomy" id="5098"/>
    <lineage>
        <taxon>Eukaryota</taxon>
        <taxon>Fungi</taxon>
        <taxon>Dikarya</taxon>
        <taxon>Ascomycota</taxon>
        <taxon>Pezizomycotina</taxon>
        <taxon>Eurotiomycetes</taxon>
        <taxon>Eurotiomycetidae</taxon>
        <taxon>Eurotiales</taxon>
        <taxon>Aspergillaceae</taxon>
        <taxon>Monascus</taxon>
    </lineage>
</organism>
<feature type="region of interest" description="Disordered" evidence="1">
    <location>
        <begin position="511"/>
        <end position="623"/>
    </location>
</feature>
<name>A0A507QNF7_MONPU</name>
<feature type="compositionally biased region" description="Low complexity" evidence="1">
    <location>
        <begin position="344"/>
        <end position="388"/>
    </location>
</feature>
<feature type="domain" description="PWWP" evidence="2">
    <location>
        <begin position="150"/>
        <end position="233"/>
    </location>
</feature>
<dbReference type="STRING" id="5098.A0A507QNF7"/>
<dbReference type="AlphaFoldDB" id="A0A507QNF7"/>
<feature type="region of interest" description="Disordered" evidence="1">
    <location>
        <begin position="1"/>
        <end position="146"/>
    </location>
</feature>
<evidence type="ECO:0000256" key="1">
    <source>
        <dbReference type="SAM" id="MobiDB-lite"/>
    </source>
</evidence>
<dbReference type="GO" id="GO:0005739">
    <property type="term" value="C:mitochondrion"/>
    <property type="evidence" value="ECO:0007669"/>
    <property type="project" value="InterPro"/>
</dbReference>
<evidence type="ECO:0000259" key="2">
    <source>
        <dbReference type="PROSITE" id="PS50812"/>
    </source>
</evidence>
<dbReference type="PROSITE" id="PS50812">
    <property type="entry name" value="PWWP"/>
    <property type="match status" value="1"/>
</dbReference>
<dbReference type="Proteomes" id="UP000319663">
    <property type="component" value="Unassembled WGS sequence"/>
</dbReference>
<dbReference type="Pfam" id="PF00855">
    <property type="entry name" value="PWWP"/>
    <property type="match status" value="1"/>
</dbReference>
<feature type="compositionally biased region" description="Basic and acidic residues" evidence="1">
    <location>
        <begin position="284"/>
        <end position="293"/>
    </location>
</feature>
<dbReference type="Gene3D" id="2.30.30.140">
    <property type="match status" value="1"/>
</dbReference>
<dbReference type="PANTHER" id="PTHR22910:SF6">
    <property type="entry name" value="PROTEIN MGARP"/>
    <property type="match status" value="1"/>
</dbReference>
<keyword evidence="4" id="KW-1185">Reference proteome</keyword>
<dbReference type="EMBL" id="VIFY01000125">
    <property type="protein sequence ID" value="TQB70019.1"/>
    <property type="molecule type" value="Genomic_DNA"/>
</dbReference>
<feature type="compositionally biased region" description="Acidic residues" evidence="1">
    <location>
        <begin position="303"/>
        <end position="315"/>
    </location>
</feature>
<dbReference type="SMART" id="SM00293">
    <property type="entry name" value="PWWP"/>
    <property type="match status" value="1"/>
</dbReference>
<dbReference type="SUPFAM" id="SSF63748">
    <property type="entry name" value="Tudor/PWWP/MBT"/>
    <property type="match status" value="1"/>
</dbReference>
<feature type="compositionally biased region" description="Basic and acidic residues" evidence="1">
    <location>
        <begin position="525"/>
        <end position="557"/>
    </location>
</feature>
<evidence type="ECO:0000313" key="3">
    <source>
        <dbReference type="EMBL" id="TQB70019.1"/>
    </source>
</evidence>
<feature type="compositionally biased region" description="Basic and acidic residues" evidence="1">
    <location>
        <begin position="585"/>
        <end position="623"/>
    </location>
</feature>
<feature type="region of interest" description="Disordered" evidence="1">
    <location>
        <begin position="284"/>
        <end position="416"/>
    </location>
</feature>
<sequence>MAEDTPANSVPAAGTANPAGERAPSAEPKDAPVPTETPSGKETEKPNGSEEKETQSAPEAEKQEQSSETKVEEPNASGEPSDAKEQGETAVTAPADSGAATAPETSEALAPNGTSASKKAKRKSTGVAESKAKASRRKSQARPTNLHAKPGEYYLAHLRSFPPWPAIICDEEILPKSLSDTRPVSTARADGTIREDYAESGKRAHERTFPVMFLETNEFAWMPNMDLKPLNPEDCKDVPEKGKSKSLLAAYAIAAENHNLQYFKDLLLEHEKALQLENEEREAKAAAKAEKESRKKKRKSMDVVDDEDVDMEDVDDRGKTPKSSKKRRKSAADTDVESEKPAKTPKTATKLKLTTPKTPVSEETTKKTSSTKAKQGTSAKKGGKAAVSDEGEEDTGAETKEPEKQADPQEEKAKRQKEVLFVRHKLQKGFISRDSPPEEKEMDAMAGLFTRLEAYPDLEVSIIRATRINKVLKMIVKLPFIPRDEEFHFRRRSLNILSKWKSILDADAGAASAAEHKGKPTANGVHKEDEKTPETPNKTEAEEEKKESEEKQAKESESPADSDMPMPDAGAEVSGKTPALEAAEEPSKETKATKETEAAEPAKEAPEAPKEDKAEEKLAETAA</sequence>
<dbReference type="PANTHER" id="PTHR22910">
    <property type="entry name" value="PROTEIN MGARP"/>
    <property type="match status" value="1"/>
</dbReference>
<dbReference type="InterPro" id="IPR026093">
    <property type="entry name" value="MGARP"/>
</dbReference>
<reference evidence="3 4" key="1">
    <citation type="submission" date="2019-06" db="EMBL/GenBank/DDBJ databases">
        <title>Wine fermentation using esterase from Monascus purpureus.</title>
        <authorList>
            <person name="Geng C."/>
            <person name="Zhang Y."/>
        </authorList>
    </citation>
    <scope>NUCLEOTIDE SEQUENCE [LARGE SCALE GENOMIC DNA]</scope>
    <source>
        <strain evidence="3">HQ1</strain>
    </source>
</reference>
<gene>
    <name evidence="3" type="ORF">MPDQ_001034</name>
</gene>
<dbReference type="OrthoDB" id="62853at2759"/>
<protein>
    <recommendedName>
        <fullName evidence="2">PWWP domain-containing protein</fullName>
    </recommendedName>
</protein>
<feature type="compositionally biased region" description="Basic and acidic residues" evidence="1">
    <location>
        <begin position="39"/>
        <end position="73"/>
    </location>
</feature>
<comment type="caution">
    <text evidence="3">The sequence shown here is derived from an EMBL/GenBank/DDBJ whole genome shotgun (WGS) entry which is preliminary data.</text>
</comment>
<accession>A0A507QNF7</accession>